<dbReference type="PANTHER" id="PTHR12526">
    <property type="entry name" value="GLYCOSYLTRANSFERASE"/>
    <property type="match status" value="1"/>
</dbReference>
<reference evidence="3" key="1">
    <citation type="submission" date="2017-09" db="EMBL/GenBank/DDBJ databases">
        <title>Depth-based differentiation of microbial function through sediment-hosted aquifers and enrichment of novel symbionts in the deep terrestrial subsurface.</title>
        <authorList>
            <person name="Probst A.J."/>
            <person name="Ladd B."/>
            <person name="Jarett J.K."/>
            <person name="Geller-Mcgrath D.E."/>
            <person name="Sieber C.M.K."/>
            <person name="Emerson J.B."/>
            <person name="Anantharaman K."/>
            <person name="Thomas B.C."/>
            <person name="Malmstrom R."/>
            <person name="Stieglmeier M."/>
            <person name="Klingl A."/>
            <person name="Woyke T."/>
            <person name="Ryan C.M."/>
            <person name="Banfield J.F."/>
        </authorList>
    </citation>
    <scope>NUCLEOTIDE SEQUENCE [LARGE SCALE GENOMIC DNA]</scope>
</reference>
<proteinExistence type="predicted"/>
<dbReference type="Gene3D" id="3.40.50.2000">
    <property type="entry name" value="Glycogen Phosphorylase B"/>
    <property type="match status" value="1"/>
</dbReference>
<feature type="domain" description="Spore protein YkvP/CgeB glycosyl transferase-like" evidence="1">
    <location>
        <begin position="247"/>
        <end position="387"/>
    </location>
</feature>
<protein>
    <recommendedName>
        <fullName evidence="1">Spore protein YkvP/CgeB glycosyl transferase-like domain-containing protein</fullName>
    </recommendedName>
</protein>
<evidence type="ECO:0000313" key="2">
    <source>
        <dbReference type="EMBL" id="PIY94533.1"/>
    </source>
</evidence>
<dbReference type="Proteomes" id="UP000228689">
    <property type="component" value="Unassembled WGS sequence"/>
</dbReference>
<dbReference type="PANTHER" id="PTHR12526:SF630">
    <property type="entry name" value="GLYCOSYLTRANSFERASE"/>
    <property type="match status" value="1"/>
</dbReference>
<dbReference type="AlphaFoldDB" id="A0A2M7RCP9"/>
<dbReference type="InterPro" id="IPR055259">
    <property type="entry name" value="YkvP/CgeB_Glyco_trans-like"/>
</dbReference>
<dbReference type="SUPFAM" id="SSF53756">
    <property type="entry name" value="UDP-Glycosyltransferase/glycogen phosphorylase"/>
    <property type="match status" value="1"/>
</dbReference>
<evidence type="ECO:0000259" key="1">
    <source>
        <dbReference type="Pfam" id="PF13524"/>
    </source>
</evidence>
<sequence>MENNKKINIVMFNMSLYNDWLNGVSNRNFHIMNTLLADERINKIIAIDYLPWTWKKVIKNYLFGYLRTTTNLIFQNLLTRASQQSEKLIVVSSVASYFGKKIFFKDLAKIIKFCQIDQDFICWSCNPLLTDYFDELPAKSYIFDAVDDWTLHPSYQTIKPLIEKNYQEIINRSDLIFTVAEELMTKFAENAHVYWLPNAIDLNHYLQKATLIDKEIGDIPHPIIGYIGIVLGRLDLDIIKYLALHNPQKSIVIAGAYKGRLFYWDRKLIKELKKYPNIYLLGYISYQRSAMYIQQFDLGIIPHLPDSYVKATNPMKMYEYLACGKPIVASPAPGLEMFSEIKIAQTPEDFNQLVISELAEDNEQKQHARIELVKEHTWQQRIKQMLDLLYEQL</sequence>
<comment type="caution">
    <text evidence="2">The sequence shown here is derived from an EMBL/GenBank/DDBJ whole genome shotgun (WGS) entry which is preliminary data.</text>
</comment>
<organism evidence="2 3">
    <name type="scientific">Candidatus Komeilibacteria bacterium CG_4_10_14_0_8_um_filter_37_78</name>
    <dbReference type="NCBI Taxonomy" id="1974471"/>
    <lineage>
        <taxon>Bacteria</taxon>
        <taxon>Candidatus Komeiliibacteriota</taxon>
    </lineage>
</organism>
<name>A0A2M7RCP9_9BACT</name>
<dbReference type="Pfam" id="PF13524">
    <property type="entry name" value="Glyco_trans_1_2"/>
    <property type="match status" value="1"/>
</dbReference>
<evidence type="ECO:0000313" key="3">
    <source>
        <dbReference type="Proteomes" id="UP000228689"/>
    </source>
</evidence>
<dbReference type="EMBL" id="PFMC01000061">
    <property type="protein sequence ID" value="PIY94533.1"/>
    <property type="molecule type" value="Genomic_DNA"/>
</dbReference>
<gene>
    <name evidence="2" type="ORF">COY67_02375</name>
</gene>
<dbReference type="Gene3D" id="3.40.50.11010">
    <property type="match status" value="1"/>
</dbReference>
<accession>A0A2M7RCP9</accession>